<evidence type="ECO:0000313" key="1">
    <source>
        <dbReference type="EMBL" id="VEN74004.1"/>
    </source>
</evidence>
<organism evidence="1">
    <name type="scientific">uncultured Desulfobacteraceae bacterium</name>
    <dbReference type="NCBI Taxonomy" id="218296"/>
    <lineage>
        <taxon>Bacteria</taxon>
        <taxon>Pseudomonadati</taxon>
        <taxon>Thermodesulfobacteriota</taxon>
        <taxon>Desulfobacteria</taxon>
        <taxon>Desulfobacterales</taxon>
        <taxon>Desulfobacteraceae</taxon>
        <taxon>environmental samples</taxon>
    </lineage>
</organism>
<dbReference type="AlphaFoldDB" id="A0A484HHW7"/>
<accession>A0A484HHW7</accession>
<evidence type="ECO:0008006" key="2">
    <source>
        <dbReference type="Google" id="ProtNLM"/>
    </source>
</evidence>
<proteinExistence type="predicted"/>
<name>A0A484HHW7_9BACT</name>
<dbReference type="InterPro" id="IPR009078">
    <property type="entry name" value="Ferritin-like_SF"/>
</dbReference>
<gene>
    <name evidence="1" type="ORF">EPICR_210011</name>
</gene>
<dbReference type="Gene3D" id="1.20.1260.10">
    <property type="match status" value="1"/>
</dbReference>
<protein>
    <recommendedName>
        <fullName evidence="2">Rubrerythrin diiron-binding domain-containing protein</fullName>
    </recommendedName>
</protein>
<dbReference type="SUPFAM" id="SSF47240">
    <property type="entry name" value="Ferritin-like"/>
    <property type="match status" value="1"/>
</dbReference>
<sequence length="145" mass="16500">MPLANFGAILSFARELEEEDRDFYSALSRRPEFEDARGLLDDFISEAAKHIKDIDRTRRENVTEMILEPIRDFSRDAFFINTPGPDGLTLPDFAREAGKREARARDFCRAAAEKLKALPEVSRALTRLAAKREGRLNRLMETGGL</sequence>
<dbReference type="EMBL" id="CAACVI010000014">
    <property type="protein sequence ID" value="VEN74004.1"/>
    <property type="molecule type" value="Genomic_DNA"/>
</dbReference>
<dbReference type="InterPro" id="IPR012347">
    <property type="entry name" value="Ferritin-like"/>
</dbReference>
<reference evidence="1" key="1">
    <citation type="submission" date="2019-01" db="EMBL/GenBank/DDBJ databases">
        <authorList>
            <consortium name="Genoscope - CEA"/>
            <person name="William W."/>
        </authorList>
    </citation>
    <scope>NUCLEOTIDE SEQUENCE</scope>
    <source>
        <strain evidence="1">CR-1</strain>
    </source>
</reference>